<keyword evidence="1" id="KW-0472">Membrane</keyword>
<dbReference type="GO" id="GO:0006508">
    <property type="term" value="P:proteolysis"/>
    <property type="evidence" value="ECO:0007669"/>
    <property type="project" value="UniProtKB-KW"/>
</dbReference>
<keyword evidence="3" id="KW-0645">Protease</keyword>
<accession>A0A371PGM0</accession>
<dbReference type="PANTHER" id="PTHR35797:SF1">
    <property type="entry name" value="PROTEASE"/>
    <property type="match status" value="1"/>
</dbReference>
<evidence type="ECO:0000313" key="4">
    <source>
        <dbReference type="Proteomes" id="UP000261905"/>
    </source>
</evidence>
<comment type="caution">
    <text evidence="3">The sequence shown here is derived from an EMBL/GenBank/DDBJ whole genome shotgun (WGS) entry which is preliminary data.</text>
</comment>
<dbReference type="AlphaFoldDB" id="A0A371PGM0"/>
<dbReference type="GO" id="GO:0008237">
    <property type="term" value="F:metallopeptidase activity"/>
    <property type="evidence" value="ECO:0007669"/>
    <property type="project" value="UniProtKB-KW"/>
</dbReference>
<sequence>MTLFIMGGNAPPIVAYLMLRKYGKVTGFKAFMKIAFDVKKPFAVYILVFILIAAYFGIPALMGSITYDFPIYIAVLSIPVLIIGGGLEELGWRYILQPFLETRFSSITSALLTSCIWALWHLPLFFIPGTSQFNWSFGLFCISIVGMSFALAVIYRISRSIWLCIFSTH</sequence>
<dbReference type="Proteomes" id="UP000261905">
    <property type="component" value="Unassembled WGS sequence"/>
</dbReference>
<keyword evidence="1" id="KW-1133">Transmembrane helix</keyword>
<evidence type="ECO:0000256" key="1">
    <source>
        <dbReference type="SAM" id="Phobius"/>
    </source>
</evidence>
<feature type="transmembrane region" description="Helical" evidence="1">
    <location>
        <begin position="42"/>
        <end position="63"/>
    </location>
</feature>
<dbReference type="OrthoDB" id="9777755at2"/>
<dbReference type="PANTHER" id="PTHR35797">
    <property type="entry name" value="PROTEASE-RELATED"/>
    <property type="match status" value="1"/>
</dbReference>
<dbReference type="EMBL" id="QUBQ01000002">
    <property type="protein sequence ID" value="REK75103.1"/>
    <property type="molecule type" value="Genomic_DNA"/>
</dbReference>
<keyword evidence="1" id="KW-0812">Transmembrane</keyword>
<name>A0A371PGM0_9BACL</name>
<dbReference type="Pfam" id="PF02517">
    <property type="entry name" value="Rce1-like"/>
    <property type="match status" value="1"/>
</dbReference>
<feature type="transmembrane region" description="Helical" evidence="1">
    <location>
        <begin position="133"/>
        <end position="155"/>
    </location>
</feature>
<reference evidence="3 4" key="1">
    <citation type="submission" date="2018-08" db="EMBL/GenBank/DDBJ databases">
        <title>Paenibacillus sp. M4BSY-1, whole genome shotgun sequence.</title>
        <authorList>
            <person name="Tuo L."/>
        </authorList>
    </citation>
    <scope>NUCLEOTIDE SEQUENCE [LARGE SCALE GENOMIC DNA]</scope>
    <source>
        <strain evidence="3 4">M4BSY-1</strain>
    </source>
</reference>
<dbReference type="InterPro" id="IPR003675">
    <property type="entry name" value="Rce1/LyrA-like_dom"/>
</dbReference>
<organism evidence="3 4">
    <name type="scientific">Paenibacillus paeoniae</name>
    <dbReference type="NCBI Taxonomy" id="2292705"/>
    <lineage>
        <taxon>Bacteria</taxon>
        <taxon>Bacillati</taxon>
        <taxon>Bacillota</taxon>
        <taxon>Bacilli</taxon>
        <taxon>Bacillales</taxon>
        <taxon>Paenibacillaceae</taxon>
        <taxon>Paenibacillus</taxon>
    </lineage>
</organism>
<keyword evidence="3" id="KW-0482">Metalloprotease</keyword>
<dbReference type="InterPro" id="IPR042150">
    <property type="entry name" value="MmRce1-like"/>
</dbReference>
<feature type="transmembrane region" description="Helical" evidence="1">
    <location>
        <begin position="69"/>
        <end position="87"/>
    </location>
</feature>
<gene>
    <name evidence="3" type="ORF">DX130_15845</name>
</gene>
<dbReference type="GO" id="GO:0080120">
    <property type="term" value="P:CAAX-box protein maturation"/>
    <property type="evidence" value="ECO:0007669"/>
    <property type="project" value="UniProtKB-ARBA"/>
</dbReference>
<proteinExistence type="predicted"/>
<feature type="domain" description="CAAX prenyl protease 2/Lysostaphin resistance protein A-like" evidence="2">
    <location>
        <begin position="74"/>
        <end position="166"/>
    </location>
</feature>
<protein>
    <submittedName>
        <fullName evidence="3">CPBP family intramembrane metalloprotease</fullName>
    </submittedName>
</protein>
<feature type="transmembrane region" description="Helical" evidence="1">
    <location>
        <begin position="107"/>
        <end position="127"/>
    </location>
</feature>
<keyword evidence="4" id="KW-1185">Reference proteome</keyword>
<dbReference type="GO" id="GO:0004175">
    <property type="term" value="F:endopeptidase activity"/>
    <property type="evidence" value="ECO:0007669"/>
    <property type="project" value="UniProtKB-ARBA"/>
</dbReference>
<evidence type="ECO:0000313" key="3">
    <source>
        <dbReference type="EMBL" id="REK75103.1"/>
    </source>
</evidence>
<evidence type="ECO:0000259" key="2">
    <source>
        <dbReference type="Pfam" id="PF02517"/>
    </source>
</evidence>
<keyword evidence="3" id="KW-0378">Hydrolase</keyword>